<protein>
    <submittedName>
        <fullName evidence="3">ImpA domain-containing protein</fullName>
    </submittedName>
</protein>
<evidence type="ECO:0000313" key="4">
    <source>
        <dbReference type="Proteomes" id="UP000038204"/>
    </source>
</evidence>
<dbReference type="EMBL" id="CQBK01000004">
    <property type="protein sequence ID" value="CNH46821.1"/>
    <property type="molecule type" value="Genomic_DNA"/>
</dbReference>
<dbReference type="Proteomes" id="UP000038204">
    <property type="component" value="Unassembled WGS sequence"/>
</dbReference>
<dbReference type="PANTHER" id="PTHR37024:SF5">
    <property type="entry name" value="IMPA N-TERMINAL DOMAIN-CONTAINING PROTEIN"/>
    <property type="match status" value="1"/>
</dbReference>
<gene>
    <name evidence="3" type="ORF">ERS008667_00677</name>
</gene>
<proteinExistence type="predicted"/>
<dbReference type="RefSeq" id="WP_049598242.1">
    <property type="nucleotide sequence ID" value="NZ_CABIHS010000008.1"/>
</dbReference>
<reference evidence="3 4" key="1">
    <citation type="submission" date="2015-03" db="EMBL/GenBank/DDBJ databases">
        <authorList>
            <person name="Murphy D."/>
        </authorList>
    </citation>
    <scope>NUCLEOTIDE SEQUENCE [LARGE SCALE GENOMIC DNA]</scope>
    <source>
        <strain evidence="3 4">Y233</strain>
    </source>
</reference>
<feature type="region of interest" description="Disordered" evidence="1">
    <location>
        <begin position="198"/>
        <end position="227"/>
    </location>
</feature>
<sequence length="534" mass="58903">MATLNTLITACAAVPDSLLLKAEQQVTLWDRWLQPVTTEQHSGEDLSYNDDFQQMREEVNKLSGADTTLASELAEKLLTLHGKDVRVATYYIWARLHRDGEAGLADGLALLAGLISRFGETLHPLRAASRKTALEWLSSSRVLDSLSLYPEVDNADFERIVGALALIEQSLSGWDDASRPQFGGLYLALEHRLAQSGGPNAVVPQNSSGSSSAGSQGQTAMVSPELRPVQSGRDLLDQAKTLAKYLRNQPQGWLSGHHLIKSVRWDTVHQSPPLDVSGRTRLVPPRPEYRVLLKRLYLQQNWLELLEQAESIFAEGVNHFWLDVQWYLHQALSKAGAPFDGWAACITQDLRLLLTRLPGLEGLCWSDGTPFADEVTLGWINQQVLESVSGWGSEPAAVVSSGEDGILLLEPEALAQADSEGIEAALNWLQSRPGITTARHQWLLRLVMARVAEQYGKNDMALHLLSELDSRGALLTLPQWEPGLAFEVKARSLKLLRMKAQRSDSEKTRLHIEMESLLSGLMALDPARAAVLCG</sequence>
<dbReference type="AlphaFoldDB" id="A0A0T9P5G8"/>
<feature type="domain" description="ImpA N-terminal" evidence="2">
    <location>
        <begin position="33"/>
        <end position="138"/>
    </location>
</feature>
<accession>A0A0T9P5G8</accession>
<feature type="compositionally biased region" description="Low complexity" evidence="1">
    <location>
        <begin position="205"/>
        <end position="218"/>
    </location>
</feature>
<evidence type="ECO:0000313" key="3">
    <source>
        <dbReference type="EMBL" id="CNH46821.1"/>
    </source>
</evidence>
<name>A0A0T9P5G8_9GAMM</name>
<dbReference type="Pfam" id="PF16989">
    <property type="entry name" value="T6SS_VasJ"/>
    <property type="match status" value="1"/>
</dbReference>
<dbReference type="Pfam" id="PF06812">
    <property type="entry name" value="ImpA_N"/>
    <property type="match status" value="1"/>
</dbReference>
<dbReference type="NCBIfam" id="TIGR03362">
    <property type="entry name" value="VI_chp_7"/>
    <property type="match status" value="1"/>
</dbReference>
<organism evidence="3 4">
    <name type="scientific">Yersinia similis</name>
    <dbReference type="NCBI Taxonomy" id="367190"/>
    <lineage>
        <taxon>Bacteria</taxon>
        <taxon>Pseudomonadati</taxon>
        <taxon>Pseudomonadota</taxon>
        <taxon>Gammaproteobacteria</taxon>
        <taxon>Enterobacterales</taxon>
        <taxon>Yersiniaceae</taxon>
        <taxon>Yersinia</taxon>
    </lineage>
</organism>
<dbReference type="InterPro" id="IPR010657">
    <property type="entry name" value="ImpA_N"/>
</dbReference>
<evidence type="ECO:0000256" key="1">
    <source>
        <dbReference type="SAM" id="MobiDB-lite"/>
    </source>
</evidence>
<dbReference type="PANTHER" id="PTHR37024">
    <property type="entry name" value="TYPE VI SECRETION SYSTEM DUF2094 AND IMPA-RELATED DOMAIN PROTEIN"/>
    <property type="match status" value="1"/>
</dbReference>
<evidence type="ECO:0000259" key="2">
    <source>
        <dbReference type="Pfam" id="PF06812"/>
    </source>
</evidence>
<dbReference type="InterPro" id="IPR017739">
    <property type="entry name" value="T6SS-assoc_VCA0119"/>
</dbReference>